<dbReference type="AlphaFoldDB" id="A0A2J8AA70"/>
<protein>
    <submittedName>
        <fullName evidence="2">Uncharacterized protein</fullName>
    </submittedName>
</protein>
<dbReference type="EMBL" id="PGGS01000091">
    <property type="protein sequence ID" value="PNH09419.1"/>
    <property type="molecule type" value="Genomic_DNA"/>
</dbReference>
<gene>
    <name evidence="2" type="ORF">TSOC_003940</name>
</gene>
<evidence type="ECO:0000313" key="2">
    <source>
        <dbReference type="EMBL" id="PNH09419.1"/>
    </source>
</evidence>
<evidence type="ECO:0000313" key="3">
    <source>
        <dbReference type="Proteomes" id="UP000236333"/>
    </source>
</evidence>
<sequence>MVLFVVLLVCSLHLFREASSQLQNVNGSVVIQGTYIGWLGHGNLGDELVEETFVRLMRMVLQDISRGCLHSDDVNVSCPAIGSKKMHFGVLGGGSLLYSQYVKHLKVRGVGRVFKKQPVLLFGTGAQCSHCISKVQPDYLNFDLIMALYRMADFVLAQRLHPAILAASAGTPFLIHGSNMKMLDASTSIGAQHLFFESSSKHALTQVGMRIAEWASWTDGKARQAISFQLQQHARAAFSMHHAQMQTWLLQVQVMLGQCGQSALCCKEGQLKVQRDNREGSVESRRIQIVC</sequence>
<organism evidence="2 3">
    <name type="scientific">Tetrabaena socialis</name>
    <dbReference type="NCBI Taxonomy" id="47790"/>
    <lineage>
        <taxon>Eukaryota</taxon>
        <taxon>Viridiplantae</taxon>
        <taxon>Chlorophyta</taxon>
        <taxon>core chlorophytes</taxon>
        <taxon>Chlorophyceae</taxon>
        <taxon>CS clade</taxon>
        <taxon>Chlamydomonadales</taxon>
        <taxon>Tetrabaenaceae</taxon>
        <taxon>Tetrabaena</taxon>
    </lineage>
</organism>
<dbReference type="Proteomes" id="UP000236333">
    <property type="component" value="Unassembled WGS sequence"/>
</dbReference>
<comment type="caution">
    <text evidence="2">The sequence shown here is derived from an EMBL/GenBank/DDBJ whole genome shotgun (WGS) entry which is preliminary data.</text>
</comment>
<keyword evidence="1" id="KW-0732">Signal</keyword>
<accession>A0A2J8AA70</accession>
<proteinExistence type="predicted"/>
<keyword evidence="3" id="KW-1185">Reference proteome</keyword>
<reference evidence="2 3" key="1">
    <citation type="journal article" date="2017" name="Mol. Biol. Evol.">
        <title>The 4-celled Tetrabaena socialis nuclear genome reveals the essential components for genetic control of cell number at the origin of multicellularity in the volvocine lineage.</title>
        <authorList>
            <person name="Featherston J."/>
            <person name="Arakaki Y."/>
            <person name="Hanschen E.R."/>
            <person name="Ferris P.J."/>
            <person name="Michod R.E."/>
            <person name="Olson B.J.S.C."/>
            <person name="Nozaki H."/>
            <person name="Durand P.M."/>
        </authorList>
    </citation>
    <scope>NUCLEOTIDE SEQUENCE [LARGE SCALE GENOMIC DNA]</scope>
    <source>
        <strain evidence="2 3">NIES-571</strain>
    </source>
</reference>
<evidence type="ECO:0000256" key="1">
    <source>
        <dbReference type="SAM" id="SignalP"/>
    </source>
</evidence>
<name>A0A2J8AA70_9CHLO</name>
<feature type="signal peptide" evidence="1">
    <location>
        <begin position="1"/>
        <end position="20"/>
    </location>
</feature>
<feature type="chain" id="PRO_5014342385" evidence="1">
    <location>
        <begin position="21"/>
        <end position="291"/>
    </location>
</feature>